<protein>
    <submittedName>
        <fullName evidence="2">(apollo) hypothetical protein</fullName>
    </submittedName>
</protein>
<evidence type="ECO:0000313" key="2">
    <source>
        <dbReference type="EMBL" id="CAG4969764.1"/>
    </source>
</evidence>
<organism evidence="2 3">
    <name type="scientific">Parnassius apollo</name>
    <name type="common">Apollo butterfly</name>
    <name type="synonym">Papilio apollo</name>
    <dbReference type="NCBI Taxonomy" id="110799"/>
    <lineage>
        <taxon>Eukaryota</taxon>
        <taxon>Metazoa</taxon>
        <taxon>Ecdysozoa</taxon>
        <taxon>Arthropoda</taxon>
        <taxon>Hexapoda</taxon>
        <taxon>Insecta</taxon>
        <taxon>Pterygota</taxon>
        <taxon>Neoptera</taxon>
        <taxon>Endopterygota</taxon>
        <taxon>Lepidoptera</taxon>
        <taxon>Glossata</taxon>
        <taxon>Ditrysia</taxon>
        <taxon>Papilionoidea</taxon>
        <taxon>Papilionidae</taxon>
        <taxon>Parnassiinae</taxon>
        <taxon>Parnassini</taxon>
        <taxon>Parnassius</taxon>
        <taxon>Parnassius</taxon>
    </lineage>
</organism>
<dbReference type="AlphaFoldDB" id="A0A8S3WMR6"/>
<dbReference type="EMBL" id="CAJQZP010000585">
    <property type="protein sequence ID" value="CAG4969764.1"/>
    <property type="molecule type" value="Genomic_DNA"/>
</dbReference>
<dbReference type="GO" id="GO:0015074">
    <property type="term" value="P:DNA integration"/>
    <property type="evidence" value="ECO:0007669"/>
    <property type="project" value="InterPro"/>
</dbReference>
<dbReference type="PANTHER" id="PTHR47331:SF1">
    <property type="entry name" value="GAG-LIKE PROTEIN"/>
    <property type="match status" value="1"/>
</dbReference>
<dbReference type="OrthoDB" id="5984724at2759"/>
<dbReference type="Proteomes" id="UP000691718">
    <property type="component" value="Unassembled WGS sequence"/>
</dbReference>
<evidence type="ECO:0000313" key="3">
    <source>
        <dbReference type="Proteomes" id="UP000691718"/>
    </source>
</evidence>
<accession>A0A8S3WMR6</accession>
<name>A0A8S3WMR6_PARAO</name>
<dbReference type="PANTHER" id="PTHR47331">
    <property type="entry name" value="PHD-TYPE DOMAIN-CONTAINING PROTEIN"/>
    <property type="match status" value="1"/>
</dbReference>
<evidence type="ECO:0000259" key="1">
    <source>
        <dbReference type="PROSITE" id="PS50994"/>
    </source>
</evidence>
<feature type="domain" description="Integrase catalytic" evidence="1">
    <location>
        <begin position="7"/>
        <end position="204"/>
    </location>
</feature>
<comment type="caution">
    <text evidence="2">The sequence shown here is derived from an EMBL/GenBank/DDBJ whole genome shotgun (WGS) entry which is preliminary data.</text>
</comment>
<sequence length="218" mass="24480">MGDMPEVRTNPSRSFYHTGVDYTGYVDVKASKGRGIKTSKGYVAVFVCMATKVVHLELVSDLTLSAFFATLRRMAARRGAPCHIYCDNGNNFVGASRVLGQNIKLIKENISDPELLTKLTKMEIEFHFNAPSWPSAGGLWEAAVKSLKYHIKRVIGEQKLTFEEYSTILTQLEACLNTRPLCALTEDVEDLDFVTPSHFLTRTADVTIRETEHDTRTR</sequence>
<proteinExistence type="predicted"/>
<reference evidence="2" key="1">
    <citation type="submission" date="2021-04" db="EMBL/GenBank/DDBJ databases">
        <authorList>
            <person name="Tunstrom K."/>
        </authorList>
    </citation>
    <scope>NUCLEOTIDE SEQUENCE</scope>
</reference>
<dbReference type="InterPro" id="IPR001584">
    <property type="entry name" value="Integrase_cat-core"/>
</dbReference>
<keyword evidence="3" id="KW-1185">Reference proteome</keyword>
<gene>
    <name evidence="2" type="ORF">PAPOLLO_LOCUS8157</name>
</gene>
<dbReference type="PROSITE" id="PS50994">
    <property type="entry name" value="INTEGRASE"/>
    <property type="match status" value="1"/>
</dbReference>